<feature type="compositionally biased region" description="Low complexity" evidence="1">
    <location>
        <begin position="33"/>
        <end position="45"/>
    </location>
</feature>
<proteinExistence type="predicted"/>
<dbReference type="Proteomes" id="UP000294927">
    <property type="component" value="Unassembled WGS sequence"/>
</dbReference>
<reference evidence="2 3" key="1">
    <citation type="submission" date="2019-03" db="EMBL/GenBank/DDBJ databases">
        <title>Genomic Encyclopedia of Archaeal and Bacterial Type Strains, Phase II (KMG-II): from individual species to whole genera.</title>
        <authorList>
            <person name="Goeker M."/>
        </authorList>
    </citation>
    <scope>NUCLEOTIDE SEQUENCE [LARGE SCALE GENOMIC DNA]</scope>
    <source>
        <strain evidence="2 3">DSM 45499</strain>
    </source>
</reference>
<accession>A0A4R7W768</accession>
<feature type="region of interest" description="Disordered" evidence="1">
    <location>
        <begin position="186"/>
        <end position="245"/>
    </location>
</feature>
<evidence type="ECO:0000313" key="3">
    <source>
        <dbReference type="Proteomes" id="UP000294927"/>
    </source>
</evidence>
<keyword evidence="3" id="KW-1185">Reference proteome</keyword>
<evidence type="ECO:0000256" key="1">
    <source>
        <dbReference type="SAM" id="MobiDB-lite"/>
    </source>
</evidence>
<comment type="caution">
    <text evidence="2">The sequence shown here is derived from an EMBL/GenBank/DDBJ whole genome shotgun (WGS) entry which is preliminary data.</text>
</comment>
<feature type="region of interest" description="Disordered" evidence="1">
    <location>
        <begin position="1"/>
        <end position="68"/>
    </location>
</feature>
<sequence length="299" mass="32671">MPAIALTDAFVAPRRSHSRPSVDPPFGLDPRRAAGPLRGRGTARPARPRRTFQPPNGKPQVEGPQRTRANRYEGALQCTGVSRTLRRRPSVRWALRRRPSVHRDEPNVTKAPFSALGVTKAPFSAQGRAERYEGALQCAGRYEGALQCTGTSRTLRRRPSVRWALRRRPSVHWGEPNVMKASFSATGRRIGDGAPPPASRQTTAPGRARSARPGKSWSHHRNAQAGCGIQVPASRRRPSAQTSGTGAAYFPPCSLYSANAFSKRSAYFDRKSSGVIVFCSTAWKSGSISVLRIEPQSGR</sequence>
<protein>
    <submittedName>
        <fullName evidence="2">Uncharacterized protein</fullName>
    </submittedName>
</protein>
<dbReference type="EMBL" id="SOCP01000001">
    <property type="protein sequence ID" value="TDV57567.1"/>
    <property type="molecule type" value="Genomic_DNA"/>
</dbReference>
<feature type="compositionally biased region" description="Basic residues" evidence="1">
    <location>
        <begin position="209"/>
        <end position="222"/>
    </location>
</feature>
<name>A0A4R7W768_9PSEU</name>
<gene>
    <name evidence="2" type="ORF">CLV71_101438</name>
</gene>
<evidence type="ECO:0000313" key="2">
    <source>
        <dbReference type="EMBL" id="TDV57567.1"/>
    </source>
</evidence>
<dbReference type="AlphaFoldDB" id="A0A4R7W768"/>
<organism evidence="2 3">
    <name type="scientific">Actinophytocola oryzae</name>
    <dbReference type="NCBI Taxonomy" id="502181"/>
    <lineage>
        <taxon>Bacteria</taxon>
        <taxon>Bacillati</taxon>
        <taxon>Actinomycetota</taxon>
        <taxon>Actinomycetes</taxon>
        <taxon>Pseudonocardiales</taxon>
        <taxon>Pseudonocardiaceae</taxon>
    </lineage>
</organism>